<dbReference type="EMBL" id="CP016094">
    <property type="protein sequence ID" value="AOS45505.1"/>
    <property type="molecule type" value="Genomic_DNA"/>
</dbReference>
<name>A0A1D8AX79_9BACT</name>
<dbReference type="Proteomes" id="UP000095228">
    <property type="component" value="Chromosome"/>
</dbReference>
<gene>
    <name evidence="1" type="ORF">Verru16b_02586</name>
</gene>
<protein>
    <submittedName>
        <fullName evidence="1">Uncharacterized protein</fullName>
    </submittedName>
</protein>
<keyword evidence="2" id="KW-1185">Reference proteome</keyword>
<organism evidence="1 2">
    <name type="scientific">Lacunisphaera limnophila</name>
    <dbReference type="NCBI Taxonomy" id="1838286"/>
    <lineage>
        <taxon>Bacteria</taxon>
        <taxon>Pseudomonadati</taxon>
        <taxon>Verrucomicrobiota</taxon>
        <taxon>Opitutia</taxon>
        <taxon>Opitutales</taxon>
        <taxon>Opitutaceae</taxon>
        <taxon>Lacunisphaera</taxon>
    </lineage>
</organism>
<dbReference type="RefSeq" id="WP_069962645.1">
    <property type="nucleotide sequence ID" value="NZ_CP016094.1"/>
</dbReference>
<sequence length="224" mass="25900">MINPESDGLFDNDWDDCGELSWSEADWQKYLANQETAVRDYIKHYDQLPVSMDRIDEAARRMGWELAEPPEALDEEVDLDEVGEIFDGEWDPYTLHRNPVYISTRALYLSLLAHWERVATQPDRVSPALGITLQSLLYRGHEQALQAVQALEMGDYTLAVVLFKKALRELNLTLARLNEPDASATPHALRFKEYATPRLFDLREIWLRVMNECRQNHGGKIQPE</sequence>
<reference evidence="1 2" key="1">
    <citation type="submission" date="2016-06" db="EMBL/GenBank/DDBJ databases">
        <title>Three novel species with peptidoglycan cell walls form the new genus Lacunisphaera gen. nov. in the family Opitutaceae of the verrucomicrobial subdivision 4.</title>
        <authorList>
            <person name="Rast P."/>
            <person name="Gloeckner I."/>
            <person name="Jogler M."/>
            <person name="Boedeker C."/>
            <person name="Jeske O."/>
            <person name="Wiegand S."/>
            <person name="Reinhardt R."/>
            <person name="Schumann P."/>
            <person name="Rohde M."/>
            <person name="Spring S."/>
            <person name="Gloeckner F.O."/>
            <person name="Jogler C."/>
        </authorList>
    </citation>
    <scope>NUCLEOTIDE SEQUENCE [LARGE SCALE GENOMIC DNA]</scope>
    <source>
        <strain evidence="1 2">IG16b</strain>
    </source>
</reference>
<dbReference type="AlphaFoldDB" id="A0A1D8AX79"/>
<dbReference type="KEGG" id="obg:Verru16b_02586"/>
<proteinExistence type="predicted"/>
<dbReference type="OrthoDB" id="190212at2"/>
<evidence type="ECO:0000313" key="2">
    <source>
        <dbReference type="Proteomes" id="UP000095228"/>
    </source>
</evidence>
<accession>A0A1D8AX79</accession>
<evidence type="ECO:0000313" key="1">
    <source>
        <dbReference type="EMBL" id="AOS45505.1"/>
    </source>
</evidence>